<dbReference type="Pfam" id="PF00239">
    <property type="entry name" value="Resolvase"/>
    <property type="match status" value="1"/>
</dbReference>
<evidence type="ECO:0000256" key="6">
    <source>
        <dbReference type="SAM" id="Coils"/>
    </source>
</evidence>
<dbReference type="Gene3D" id="3.90.1750.20">
    <property type="entry name" value="Putative Large Serine Recombinase, Chain B, Domain 2"/>
    <property type="match status" value="1"/>
</dbReference>
<evidence type="ECO:0000256" key="2">
    <source>
        <dbReference type="ARBA" id="ARBA00023125"/>
    </source>
</evidence>
<feature type="domain" description="Recombinase" evidence="8">
    <location>
        <begin position="161"/>
        <end position="267"/>
    </location>
</feature>
<dbReference type="EMBL" id="CP028160">
    <property type="protein sequence ID" value="AWN65760.1"/>
    <property type="molecule type" value="Genomic_DNA"/>
</dbReference>
<evidence type="ECO:0000256" key="4">
    <source>
        <dbReference type="PIRSR" id="PIRSR606118-50"/>
    </source>
</evidence>
<dbReference type="PROSITE" id="PS51736">
    <property type="entry name" value="RECOMBINASES_3"/>
    <property type="match status" value="1"/>
</dbReference>
<keyword evidence="2" id="KW-0238">DNA-binding</keyword>
<dbReference type="InterPro" id="IPR036162">
    <property type="entry name" value="Resolvase-like_N_sf"/>
</dbReference>
<dbReference type="InterPro" id="IPR011109">
    <property type="entry name" value="DNA_bind_recombinase_dom"/>
</dbReference>
<evidence type="ECO:0000256" key="5">
    <source>
        <dbReference type="PROSITE-ProRule" id="PRU10137"/>
    </source>
</evidence>
<keyword evidence="6" id="KW-0175">Coiled coil</keyword>
<name>A0A2Z3KDM2_LACLL</name>
<dbReference type="InterPro" id="IPR050639">
    <property type="entry name" value="SSR_resolvase"/>
</dbReference>
<organism evidence="9 10">
    <name type="scientific">Lactococcus lactis subsp. lactis</name>
    <name type="common">Streptococcus lactis</name>
    <dbReference type="NCBI Taxonomy" id="1360"/>
    <lineage>
        <taxon>Bacteria</taxon>
        <taxon>Bacillati</taxon>
        <taxon>Bacillota</taxon>
        <taxon>Bacilli</taxon>
        <taxon>Lactobacillales</taxon>
        <taxon>Streptococcaceae</taxon>
        <taxon>Lactococcus</taxon>
    </lineage>
</organism>
<keyword evidence="3" id="KW-0233">DNA recombination</keyword>
<evidence type="ECO:0000256" key="3">
    <source>
        <dbReference type="ARBA" id="ARBA00023172"/>
    </source>
</evidence>
<feature type="active site" description="O-(5'-phospho-DNA)-serine intermediate" evidence="4 5">
    <location>
        <position position="12"/>
    </location>
</feature>
<dbReference type="GO" id="GO:0000150">
    <property type="term" value="F:DNA strand exchange activity"/>
    <property type="evidence" value="ECO:0007669"/>
    <property type="project" value="InterPro"/>
</dbReference>
<dbReference type="Pfam" id="PF13408">
    <property type="entry name" value="Zn_ribbon_recom"/>
    <property type="match status" value="1"/>
</dbReference>
<dbReference type="InterPro" id="IPR038109">
    <property type="entry name" value="DNA_bind_recomb_sf"/>
</dbReference>
<dbReference type="Gene3D" id="3.40.50.1390">
    <property type="entry name" value="Resolvase, N-terminal catalytic domain"/>
    <property type="match status" value="1"/>
</dbReference>
<dbReference type="AlphaFoldDB" id="A0A2Z3KDM2"/>
<evidence type="ECO:0000313" key="9">
    <source>
        <dbReference type="EMBL" id="AWN65760.1"/>
    </source>
</evidence>
<protein>
    <submittedName>
        <fullName evidence="9">Recombinase</fullName>
    </submittedName>
</protein>
<dbReference type="InterPro" id="IPR025827">
    <property type="entry name" value="Zn_ribbon_recom_dom"/>
</dbReference>
<dbReference type="PROSITE" id="PS00397">
    <property type="entry name" value="RECOMBINASES_1"/>
    <property type="match status" value="1"/>
</dbReference>
<feature type="domain" description="Resolvase/invertase-type recombinase catalytic" evidence="7">
    <location>
        <begin position="4"/>
        <end position="152"/>
    </location>
</feature>
<dbReference type="GO" id="GO:0003677">
    <property type="term" value="F:DNA binding"/>
    <property type="evidence" value="ECO:0007669"/>
    <property type="project" value="UniProtKB-KW"/>
</dbReference>
<reference evidence="9 10" key="1">
    <citation type="submission" date="2018-03" db="EMBL/GenBank/DDBJ databases">
        <title>Genome sequence of Lactococcus lactis strain 14B4 from almond drupe.</title>
        <authorList>
            <person name="Tran T.D."/>
            <person name="McGarvey J.A."/>
            <person name="Huynh S."/>
            <person name="Parker C.T."/>
        </authorList>
    </citation>
    <scope>NUCLEOTIDE SEQUENCE [LARGE SCALE GENOMIC DNA]</scope>
    <source>
        <strain evidence="9 10">14B4</strain>
    </source>
</reference>
<dbReference type="GeneID" id="89633344"/>
<evidence type="ECO:0000256" key="1">
    <source>
        <dbReference type="ARBA" id="ARBA00022908"/>
    </source>
</evidence>
<dbReference type="InterPro" id="IPR006118">
    <property type="entry name" value="Recombinase_CS"/>
</dbReference>
<dbReference type="Pfam" id="PF07508">
    <property type="entry name" value="Recombinase"/>
    <property type="match status" value="1"/>
</dbReference>
<feature type="coiled-coil region" evidence="6">
    <location>
        <begin position="410"/>
        <end position="447"/>
    </location>
</feature>
<dbReference type="Proteomes" id="UP000245919">
    <property type="component" value="Chromosome"/>
</dbReference>
<dbReference type="PROSITE" id="PS51737">
    <property type="entry name" value="RECOMBINASE_DNA_BIND"/>
    <property type="match status" value="1"/>
</dbReference>
<evidence type="ECO:0000259" key="7">
    <source>
        <dbReference type="PROSITE" id="PS51736"/>
    </source>
</evidence>
<dbReference type="PANTHER" id="PTHR30461:SF23">
    <property type="entry name" value="DNA RECOMBINASE-RELATED"/>
    <property type="match status" value="1"/>
</dbReference>
<dbReference type="RefSeq" id="WP_109990888.1">
    <property type="nucleotide sequence ID" value="NZ_CP028160.1"/>
</dbReference>
<evidence type="ECO:0000313" key="10">
    <source>
        <dbReference type="Proteomes" id="UP000245919"/>
    </source>
</evidence>
<dbReference type="PANTHER" id="PTHR30461">
    <property type="entry name" value="DNA-INVERTASE FROM LAMBDOID PROPHAGE"/>
    <property type="match status" value="1"/>
</dbReference>
<dbReference type="SUPFAM" id="SSF53041">
    <property type="entry name" value="Resolvase-like"/>
    <property type="match status" value="1"/>
</dbReference>
<sequence length="488" mass="55923">MSKKVAIYCRVSTTNQAEDGYSIGEQEDKLKKYCEIMGWQVSEIYTDAGFSGSNIERPAIQNMIYDAKSHNFDTVLVYKLDRLSRSTRDNLFLIQDVFKNNNVEFISLNENIDTSSAMGGFFLTILAAFAELERETIKERMQLGKLGRIKSGKSSAVNNAALGYKYDKSTDSRVIVPTEAKLVQEIFERYASGDSISRIVRDFLARGITGKNGGHITPTRIRNILSNEVYIGKQRYQDKIYDATHEPIITEEMFYSVQKELEIKQNDAYKKGNSRPFQAKYMLSGLLKCGYCGSRFDTYVGKPNKAGEKTVRYVCRNRKTARAKFSRKDIYDGLGYSSCPYDGFYYKQDLEDIVINEILELQYDKDKIKNLISEKKVKAVDEKQVKSDIQAIQKKISRLNDLYLVDAIDLDELKVKVKDLKQKEKNLEQLLTSNSNKQQELKMKEAKEKILLSTDISSSDYEVQKSIVRTLISSINVKENELDIVWNL</sequence>
<dbReference type="GO" id="GO:0015074">
    <property type="term" value="P:DNA integration"/>
    <property type="evidence" value="ECO:0007669"/>
    <property type="project" value="UniProtKB-KW"/>
</dbReference>
<dbReference type="CDD" id="cd03768">
    <property type="entry name" value="SR_ResInv"/>
    <property type="match status" value="1"/>
</dbReference>
<accession>A0A2Z3KDM2</accession>
<keyword evidence="1" id="KW-0229">DNA integration</keyword>
<dbReference type="SMART" id="SM00857">
    <property type="entry name" value="Resolvase"/>
    <property type="match status" value="1"/>
</dbReference>
<gene>
    <name evidence="9" type="ORF">LL14B4_06035</name>
</gene>
<proteinExistence type="predicted"/>
<dbReference type="InterPro" id="IPR006119">
    <property type="entry name" value="Resolv_N"/>
</dbReference>
<evidence type="ECO:0000259" key="8">
    <source>
        <dbReference type="PROSITE" id="PS51737"/>
    </source>
</evidence>